<evidence type="ECO:0000256" key="7">
    <source>
        <dbReference type="ARBA" id="ARBA00022777"/>
    </source>
</evidence>
<dbReference type="NCBIfam" id="TIGR01251">
    <property type="entry name" value="ribP_PPkin"/>
    <property type="match status" value="1"/>
</dbReference>
<evidence type="ECO:0000256" key="4">
    <source>
        <dbReference type="ARBA" id="ARBA00022723"/>
    </source>
</evidence>
<dbReference type="GO" id="GO:0004749">
    <property type="term" value="F:ribose phosphate diphosphokinase activity"/>
    <property type="evidence" value="ECO:0007669"/>
    <property type="project" value="UniProtKB-EC"/>
</dbReference>
<sequence length="475" mass="50868">MVRGIVLLSGSSHPTFVESVAAILGVEPSARVLAKFSSGETRCEIQASVRGKDVYIFQSFGVGDEGKEGEDGRDGDTETGVGRRQRNTVNDYFIELCIMISACKMGGARRVTAVMPLFPYSRQPDLPFSRVGAPLQQQQRNHHQHQKSDMGDRDGANGGKDYTFDSAPTTPGAHTPKTTGLGGAGVDVVEMMRTVVLGRETPPPKAVLNNNLGPSKQQRQQQQQQPGSYTTHDYENPSVMMALEANSGHKQFMAHAGSLVADLLTCAGADRVLTCDLHESAYQGFFDIPVDNLYARPLLQRYIQQNIPNYRDAVIVSPDAGGAKRATAIADSLGLAFALIHKERRPPKLTPHPKSTMTLVGAVSGRVCILIDDLVDTGSTIVRAARLLKREGAARVVALLTHGVFSGDAAARVFASSSSGVDRVVVTNTVPQGRNLGAACGMGGEMEVLDVSAVFAEAARRVHHGESVSGLFQYD</sequence>
<evidence type="ECO:0000256" key="6">
    <source>
        <dbReference type="ARBA" id="ARBA00022741"/>
    </source>
</evidence>
<reference evidence="13" key="1">
    <citation type="journal article" date="2023" name="Mol. Phylogenet. Evol.">
        <title>Genome-scale phylogeny and comparative genomics of the fungal order Sordariales.</title>
        <authorList>
            <person name="Hensen N."/>
            <person name="Bonometti L."/>
            <person name="Westerberg I."/>
            <person name="Brannstrom I.O."/>
            <person name="Guillou S."/>
            <person name="Cros-Aarteil S."/>
            <person name="Calhoun S."/>
            <person name="Haridas S."/>
            <person name="Kuo A."/>
            <person name="Mondo S."/>
            <person name="Pangilinan J."/>
            <person name="Riley R."/>
            <person name="LaButti K."/>
            <person name="Andreopoulos B."/>
            <person name="Lipzen A."/>
            <person name="Chen C."/>
            <person name="Yan M."/>
            <person name="Daum C."/>
            <person name="Ng V."/>
            <person name="Clum A."/>
            <person name="Steindorff A."/>
            <person name="Ohm R.A."/>
            <person name="Martin F."/>
            <person name="Silar P."/>
            <person name="Natvig D.O."/>
            <person name="Lalanne C."/>
            <person name="Gautier V."/>
            <person name="Ament-Velasquez S.L."/>
            <person name="Kruys A."/>
            <person name="Hutchinson M.I."/>
            <person name="Powell A.J."/>
            <person name="Barry K."/>
            <person name="Miller A.N."/>
            <person name="Grigoriev I.V."/>
            <person name="Debuchy R."/>
            <person name="Gladieux P."/>
            <person name="Hiltunen Thoren M."/>
            <person name="Johannesson H."/>
        </authorList>
    </citation>
    <scope>NUCLEOTIDE SEQUENCE</scope>
    <source>
        <strain evidence="13">CBS 103.79</strain>
    </source>
</reference>
<dbReference type="Pfam" id="PF13793">
    <property type="entry name" value="Pribosyltran_N"/>
    <property type="match status" value="1"/>
</dbReference>
<dbReference type="EMBL" id="MU855376">
    <property type="protein sequence ID" value="KAK3904974.1"/>
    <property type="molecule type" value="Genomic_DNA"/>
</dbReference>
<dbReference type="Proteomes" id="UP001303889">
    <property type="component" value="Unassembled WGS sequence"/>
</dbReference>
<name>A0AAN6MQF1_9PEZI</name>
<dbReference type="SUPFAM" id="SSF53271">
    <property type="entry name" value="PRTase-like"/>
    <property type="match status" value="2"/>
</dbReference>
<dbReference type="PANTHER" id="PTHR10210:SF36">
    <property type="entry name" value="RIBOSE-PHOSPHATE PYROPHOSPHOKINASE 5"/>
    <property type="match status" value="1"/>
</dbReference>
<dbReference type="GO" id="GO:0016757">
    <property type="term" value="F:glycosyltransferase activity"/>
    <property type="evidence" value="ECO:0007669"/>
    <property type="project" value="UniProtKB-KW"/>
</dbReference>
<dbReference type="InterPro" id="IPR005946">
    <property type="entry name" value="Rib-P_diPkinase"/>
</dbReference>
<evidence type="ECO:0000256" key="10">
    <source>
        <dbReference type="ARBA" id="ARBA00049535"/>
    </source>
</evidence>
<dbReference type="GO" id="GO:0005524">
    <property type="term" value="F:ATP binding"/>
    <property type="evidence" value="ECO:0007669"/>
    <property type="project" value="UniProtKB-KW"/>
</dbReference>
<dbReference type="GO" id="GO:0006164">
    <property type="term" value="P:purine nucleotide biosynthetic process"/>
    <property type="evidence" value="ECO:0007669"/>
    <property type="project" value="TreeGrafter"/>
</dbReference>
<dbReference type="FunFam" id="3.40.50.2020:FF:000005">
    <property type="entry name" value="Ribose-phosphate pyrophosphokinase 1"/>
    <property type="match status" value="1"/>
</dbReference>
<dbReference type="GO" id="GO:0016301">
    <property type="term" value="F:kinase activity"/>
    <property type="evidence" value="ECO:0007669"/>
    <property type="project" value="UniProtKB-KW"/>
</dbReference>
<dbReference type="GO" id="GO:0000287">
    <property type="term" value="F:magnesium ion binding"/>
    <property type="evidence" value="ECO:0007669"/>
    <property type="project" value="InterPro"/>
</dbReference>
<comment type="caution">
    <text evidence="13">The sequence shown here is derived from an EMBL/GenBank/DDBJ whole genome shotgun (WGS) entry which is preliminary data.</text>
</comment>
<evidence type="ECO:0000256" key="11">
    <source>
        <dbReference type="SAM" id="MobiDB-lite"/>
    </source>
</evidence>
<gene>
    <name evidence="13" type="ORF">C8A05DRAFT_31231</name>
</gene>
<keyword evidence="13" id="KW-0328">Glycosyltransferase</keyword>
<evidence type="ECO:0000259" key="12">
    <source>
        <dbReference type="Pfam" id="PF13793"/>
    </source>
</evidence>
<evidence type="ECO:0000313" key="14">
    <source>
        <dbReference type="Proteomes" id="UP001303889"/>
    </source>
</evidence>
<protein>
    <recommendedName>
        <fullName evidence="2">ribose-phosphate diphosphokinase</fullName>
        <ecNumber evidence="2">2.7.6.1</ecNumber>
    </recommendedName>
</protein>
<organism evidence="13 14">
    <name type="scientific">Staphylotrichum tortipilum</name>
    <dbReference type="NCBI Taxonomy" id="2831512"/>
    <lineage>
        <taxon>Eukaryota</taxon>
        <taxon>Fungi</taxon>
        <taxon>Dikarya</taxon>
        <taxon>Ascomycota</taxon>
        <taxon>Pezizomycotina</taxon>
        <taxon>Sordariomycetes</taxon>
        <taxon>Sordariomycetidae</taxon>
        <taxon>Sordariales</taxon>
        <taxon>Chaetomiaceae</taxon>
        <taxon>Staphylotrichum</taxon>
    </lineage>
</organism>
<feature type="compositionally biased region" description="Basic and acidic residues" evidence="11">
    <location>
        <begin position="146"/>
        <end position="155"/>
    </location>
</feature>
<feature type="domain" description="Ribose-phosphate pyrophosphokinase N-terminal" evidence="12">
    <location>
        <begin position="5"/>
        <end position="124"/>
    </location>
</feature>
<dbReference type="Gene3D" id="3.40.50.2020">
    <property type="match status" value="3"/>
</dbReference>
<evidence type="ECO:0000313" key="13">
    <source>
        <dbReference type="EMBL" id="KAK3904974.1"/>
    </source>
</evidence>
<accession>A0AAN6MQF1</accession>
<dbReference type="SMART" id="SM01400">
    <property type="entry name" value="Pribosyltran_N"/>
    <property type="match status" value="1"/>
</dbReference>
<evidence type="ECO:0000256" key="2">
    <source>
        <dbReference type="ARBA" id="ARBA00013247"/>
    </source>
</evidence>
<comment type="similarity">
    <text evidence="1">Belongs to the ribose-phosphate pyrophosphokinase family.</text>
</comment>
<dbReference type="AlphaFoldDB" id="A0AAN6MQF1"/>
<dbReference type="EC" id="2.7.6.1" evidence="2"/>
<proteinExistence type="inferred from homology"/>
<keyword evidence="5" id="KW-0545">Nucleotide biosynthesis</keyword>
<keyword evidence="3" id="KW-0808">Transferase</keyword>
<dbReference type="InterPro" id="IPR029057">
    <property type="entry name" value="PRTase-like"/>
</dbReference>
<dbReference type="InterPro" id="IPR000836">
    <property type="entry name" value="PRTase_dom"/>
</dbReference>
<keyword evidence="14" id="KW-1185">Reference proteome</keyword>
<keyword evidence="6" id="KW-0547">Nucleotide-binding</keyword>
<feature type="region of interest" description="Disordered" evidence="11">
    <location>
        <begin position="199"/>
        <end position="234"/>
    </location>
</feature>
<evidence type="ECO:0000256" key="1">
    <source>
        <dbReference type="ARBA" id="ARBA00006478"/>
    </source>
</evidence>
<dbReference type="GO" id="GO:0002189">
    <property type="term" value="C:ribose phosphate diphosphokinase complex"/>
    <property type="evidence" value="ECO:0007669"/>
    <property type="project" value="TreeGrafter"/>
</dbReference>
<dbReference type="GO" id="GO:0005737">
    <property type="term" value="C:cytoplasm"/>
    <property type="evidence" value="ECO:0007669"/>
    <property type="project" value="TreeGrafter"/>
</dbReference>
<keyword evidence="7" id="KW-0418">Kinase</keyword>
<dbReference type="InterPro" id="IPR029099">
    <property type="entry name" value="Pribosyltran_N"/>
</dbReference>
<keyword evidence="8" id="KW-0067">ATP-binding</keyword>
<reference evidence="13" key="2">
    <citation type="submission" date="2023-05" db="EMBL/GenBank/DDBJ databases">
        <authorList>
            <consortium name="Lawrence Berkeley National Laboratory"/>
            <person name="Steindorff A."/>
            <person name="Hensen N."/>
            <person name="Bonometti L."/>
            <person name="Westerberg I."/>
            <person name="Brannstrom I.O."/>
            <person name="Guillou S."/>
            <person name="Cros-Aarteil S."/>
            <person name="Calhoun S."/>
            <person name="Haridas S."/>
            <person name="Kuo A."/>
            <person name="Mondo S."/>
            <person name="Pangilinan J."/>
            <person name="Riley R."/>
            <person name="Labutti K."/>
            <person name="Andreopoulos B."/>
            <person name="Lipzen A."/>
            <person name="Chen C."/>
            <person name="Yanf M."/>
            <person name="Daum C."/>
            <person name="Ng V."/>
            <person name="Clum A."/>
            <person name="Ohm R."/>
            <person name="Martin F."/>
            <person name="Silar P."/>
            <person name="Natvig D."/>
            <person name="Lalanne C."/>
            <person name="Gautier V."/>
            <person name="Ament-Velasquez S.L."/>
            <person name="Kruys A."/>
            <person name="Hutchinson M.I."/>
            <person name="Powell A.J."/>
            <person name="Barry K."/>
            <person name="Miller A.N."/>
            <person name="Grigoriev I.V."/>
            <person name="Debuchy R."/>
            <person name="Gladieux P."/>
            <person name="Thoren M.H."/>
            <person name="Johannesson H."/>
        </authorList>
    </citation>
    <scope>NUCLEOTIDE SEQUENCE</scope>
    <source>
        <strain evidence="13">CBS 103.79</strain>
    </source>
</reference>
<keyword evidence="4" id="KW-0479">Metal-binding</keyword>
<evidence type="ECO:0000256" key="9">
    <source>
        <dbReference type="ARBA" id="ARBA00022842"/>
    </source>
</evidence>
<dbReference type="PANTHER" id="PTHR10210">
    <property type="entry name" value="RIBOSE-PHOSPHATE DIPHOSPHOKINASE FAMILY MEMBER"/>
    <property type="match status" value="1"/>
</dbReference>
<dbReference type="CDD" id="cd06223">
    <property type="entry name" value="PRTases_typeI"/>
    <property type="match status" value="1"/>
</dbReference>
<dbReference type="GO" id="GO:0006015">
    <property type="term" value="P:5-phosphoribose 1-diphosphate biosynthetic process"/>
    <property type="evidence" value="ECO:0007669"/>
    <property type="project" value="TreeGrafter"/>
</dbReference>
<feature type="region of interest" description="Disordered" evidence="11">
    <location>
        <begin position="134"/>
        <end position="184"/>
    </location>
</feature>
<comment type="catalytic activity">
    <reaction evidence="10">
        <text>D-ribose 5-phosphate + ATP = 5-phospho-alpha-D-ribose 1-diphosphate + AMP + H(+)</text>
        <dbReference type="Rhea" id="RHEA:15609"/>
        <dbReference type="ChEBI" id="CHEBI:15378"/>
        <dbReference type="ChEBI" id="CHEBI:30616"/>
        <dbReference type="ChEBI" id="CHEBI:58017"/>
        <dbReference type="ChEBI" id="CHEBI:78346"/>
        <dbReference type="ChEBI" id="CHEBI:456215"/>
        <dbReference type="EC" id="2.7.6.1"/>
    </reaction>
</comment>
<dbReference type="Pfam" id="PF14572">
    <property type="entry name" value="Pribosyl_synth"/>
    <property type="match status" value="1"/>
</dbReference>
<evidence type="ECO:0000256" key="8">
    <source>
        <dbReference type="ARBA" id="ARBA00022840"/>
    </source>
</evidence>
<evidence type="ECO:0000256" key="3">
    <source>
        <dbReference type="ARBA" id="ARBA00022679"/>
    </source>
</evidence>
<evidence type="ECO:0000256" key="5">
    <source>
        <dbReference type="ARBA" id="ARBA00022727"/>
    </source>
</evidence>
<keyword evidence="9" id="KW-0460">Magnesium</keyword>